<keyword evidence="5" id="KW-1185">Reference proteome</keyword>
<dbReference type="OrthoDB" id="9797023at2"/>
<evidence type="ECO:0000256" key="1">
    <source>
        <dbReference type="ARBA" id="ARBA00009497"/>
    </source>
</evidence>
<dbReference type="PANTHER" id="PTHR42932">
    <property type="entry name" value="GENERAL STRESS PROTEIN 20U"/>
    <property type="match status" value="1"/>
</dbReference>
<dbReference type="CDD" id="cd01043">
    <property type="entry name" value="DPS"/>
    <property type="match status" value="1"/>
</dbReference>
<evidence type="ECO:0000256" key="2">
    <source>
        <dbReference type="RuleBase" id="RU003875"/>
    </source>
</evidence>
<feature type="domain" description="Ferritin/DPS" evidence="3">
    <location>
        <begin position="7"/>
        <end position="147"/>
    </location>
</feature>
<dbReference type="AlphaFoldDB" id="A0A3A9KCM1"/>
<dbReference type="GO" id="GO:0008199">
    <property type="term" value="F:ferric iron binding"/>
    <property type="evidence" value="ECO:0007669"/>
    <property type="project" value="InterPro"/>
</dbReference>
<dbReference type="InterPro" id="IPR002177">
    <property type="entry name" value="DPS_DNA-bd"/>
</dbReference>
<dbReference type="EMBL" id="PDOE01000022">
    <property type="protein sequence ID" value="RKL65135.1"/>
    <property type="molecule type" value="Genomic_DNA"/>
</dbReference>
<organism evidence="4 5">
    <name type="scientific">Salipaludibacillus neizhouensis</name>
    <dbReference type="NCBI Taxonomy" id="885475"/>
    <lineage>
        <taxon>Bacteria</taxon>
        <taxon>Bacillati</taxon>
        <taxon>Bacillota</taxon>
        <taxon>Bacilli</taxon>
        <taxon>Bacillales</taxon>
        <taxon>Bacillaceae</taxon>
    </lineage>
</organism>
<evidence type="ECO:0000313" key="5">
    <source>
        <dbReference type="Proteomes" id="UP000281498"/>
    </source>
</evidence>
<dbReference type="Proteomes" id="UP000281498">
    <property type="component" value="Unassembled WGS sequence"/>
</dbReference>
<dbReference type="PRINTS" id="PR01346">
    <property type="entry name" value="HELNAPAPROT"/>
</dbReference>
<accession>A0A3A9KCM1</accession>
<dbReference type="Pfam" id="PF00210">
    <property type="entry name" value="Ferritin"/>
    <property type="match status" value="1"/>
</dbReference>
<gene>
    <name evidence="4" type="ORF">CR203_22575</name>
</gene>
<dbReference type="InterPro" id="IPR012347">
    <property type="entry name" value="Ferritin-like"/>
</dbReference>
<name>A0A3A9KCM1_9BACI</name>
<reference evidence="4 5" key="1">
    <citation type="submission" date="2017-10" db="EMBL/GenBank/DDBJ databases">
        <title>Bacillus sp. nov., a halophilic bacterium isolated from a Keqin Lake.</title>
        <authorList>
            <person name="Wang H."/>
        </authorList>
    </citation>
    <scope>NUCLEOTIDE SEQUENCE [LARGE SCALE GENOMIC DNA]</scope>
    <source>
        <strain evidence="4 5">KCTC 13187</strain>
    </source>
</reference>
<dbReference type="PROSITE" id="PS00819">
    <property type="entry name" value="DPS_2"/>
    <property type="match status" value="1"/>
</dbReference>
<dbReference type="PIRSF" id="PIRSF005900">
    <property type="entry name" value="Dps"/>
    <property type="match status" value="1"/>
</dbReference>
<dbReference type="RefSeq" id="WP_110939320.1">
    <property type="nucleotide sequence ID" value="NZ_NJAW01000037.1"/>
</dbReference>
<dbReference type="PROSITE" id="PS00818">
    <property type="entry name" value="DPS_1"/>
    <property type="match status" value="1"/>
</dbReference>
<dbReference type="PANTHER" id="PTHR42932:SF1">
    <property type="entry name" value="GENERAL STRESS PROTEIN 20U"/>
    <property type="match status" value="1"/>
</dbReference>
<dbReference type="InterPro" id="IPR023188">
    <property type="entry name" value="DPS_DNA-bd_CS"/>
</dbReference>
<dbReference type="InterPro" id="IPR008331">
    <property type="entry name" value="Ferritin_DPS_dom"/>
</dbReference>
<evidence type="ECO:0000313" key="4">
    <source>
        <dbReference type="EMBL" id="RKL65135.1"/>
    </source>
</evidence>
<dbReference type="InterPro" id="IPR009078">
    <property type="entry name" value="Ferritin-like_SF"/>
</dbReference>
<comment type="similarity">
    <text evidence="1 2">Belongs to the Dps family.</text>
</comment>
<dbReference type="Gene3D" id="1.20.1260.10">
    <property type="match status" value="1"/>
</dbReference>
<dbReference type="GO" id="GO:0016722">
    <property type="term" value="F:oxidoreductase activity, acting on metal ions"/>
    <property type="evidence" value="ECO:0007669"/>
    <property type="project" value="InterPro"/>
</dbReference>
<comment type="caution">
    <text evidence="4">The sequence shown here is derived from an EMBL/GenBank/DDBJ whole genome shotgun (WGS) entry which is preliminary data.</text>
</comment>
<protein>
    <submittedName>
        <fullName evidence="4">DNA starvation/stationary phase protection protein</fullName>
    </submittedName>
</protein>
<dbReference type="SUPFAM" id="SSF47240">
    <property type="entry name" value="Ferritin-like"/>
    <property type="match status" value="1"/>
</dbReference>
<proteinExistence type="inferred from homology"/>
<evidence type="ECO:0000259" key="3">
    <source>
        <dbReference type="Pfam" id="PF00210"/>
    </source>
</evidence>
<sequence>MSNQQLINKMNHQLSNWNVLNTKLHHYHWYVSGPSFFTLHEKFEGFYNEAATNIDDIAERILTIGGKPVATLKEYLDDSSIKEASGNEDANEMVAELSKDFALISEESYVLVQAAGEVDDEATADMFIALKSSIEQHVWMLNAFLGK</sequence>